<name>A0ABT6ARL4_9BURK</name>
<organism evidence="2 3">
    <name type="scientific">Cupriavidus basilensis</name>
    <dbReference type="NCBI Taxonomy" id="68895"/>
    <lineage>
        <taxon>Bacteria</taxon>
        <taxon>Pseudomonadati</taxon>
        <taxon>Pseudomonadota</taxon>
        <taxon>Betaproteobacteria</taxon>
        <taxon>Burkholderiales</taxon>
        <taxon>Burkholderiaceae</taxon>
        <taxon>Cupriavidus</taxon>
    </lineage>
</organism>
<feature type="non-terminal residue" evidence="2">
    <location>
        <position position="1"/>
    </location>
</feature>
<sequence>AAAVRAVLDEDPLQRFPARLPKLPDFFQPGSFRRPVLAAGPGAGKPLPDAALQHLGTMLAFPAAEGRYPGLDMVKTACTPESLADFAWDNFAAWLLVNAPAKENWALSALGVLGNDDTARRLTPYLRAWPGEAAHARAVAGLDVLAMVGSDVALMHLNGIAQKIKFKGLQDRAREKIDEIAEARGLTLEELEDRLAPDLGLDEHGTLLLDFGPRQFRVGFDEALKPFVRDADGARLADLPKPKKTDDAALSKEAVDRFKALKKDARTIASQQVLRLELAMCARRRWSAAVFEPFLAQHPLVRHLVQRLAWGVYRVTDGGNSGGELLACFRVAEDGSYTTAGDDGCALPEGDDIRVGIPHALELPAADAAAFGQLFADYELLQPFPQIGRDTYALTEAEQQAVVLERWKGVVIPTGKLFGLANRGWRRGAAQDGGGIWYYTKQVDGSRVIELTFDPGMIVGMPEEYPEQTLQGLQYGVDGHGWGIANGGGKKFAGLDPIAASELIRDMESLRA</sequence>
<protein>
    <submittedName>
        <fullName evidence="2">DUF4132 domain-containing protein</fullName>
    </submittedName>
</protein>
<reference evidence="2 3" key="1">
    <citation type="submission" date="2023-03" db="EMBL/GenBank/DDBJ databases">
        <title>Draft assemblies of triclosan tolerant bacteria isolated from returned activated sludge.</title>
        <authorList>
            <person name="Van Hamelsveld S."/>
        </authorList>
    </citation>
    <scope>NUCLEOTIDE SEQUENCE [LARGE SCALE GENOMIC DNA]</scope>
    <source>
        <strain evidence="2 3">GW210010_S58</strain>
    </source>
</reference>
<feature type="domain" description="DUF4132" evidence="1">
    <location>
        <begin position="233"/>
        <end position="425"/>
    </location>
</feature>
<gene>
    <name evidence="2" type="ORF">P3W85_20030</name>
</gene>
<keyword evidence="3" id="KW-1185">Reference proteome</keyword>
<dbReference type="EMBL" id="JARJLM010000340">
    <property type="protein sequence ID" value="MDF3835233.1"/>
    <property type="molecule type" value="Genomic_DNA"/>
</dbReference>
<accession>A0ABT6ARL4</accession>
<evidence type="ECO:0000313" key="3">
    <source>
        <dbReference type="Proteomes" id="UP001216674"/>
    </source>
</evidence>
<comment type="caution">
    <text evidence="2">The sequence shown here is derived from an EMBL/GenBank/DDBJ whole genome shotgun (WGS) entry which is preliminary data.</text>
</comment>
<evidence type="ECO:0000259" key="1">
    <source>
        <dbReference type="Pfam" id="PF13569"/>
    </source>
</evidence>
<dbReference type="InterPro" id="IPR025406">
    <property type="entry name" value="DUF4132"/>
</dbReference>
<dbReference type="RefSeq" id="WP_276266087.1">
    <property type="nucleotide sequence ID" value="NZ_JARJLM010000340.1"/>
</dbReference>
<evidence type="ECO:0000313" key="2">
    <source>
        <dbReference type="EMBL" id="MDF3835233.1"/>
    </source>
</evidence>
<dbReference type="Pfam" id="PF13569">
    <property type="entry name" value="DUF4132"/>
    <property type="match status" value="1"/>
</dbReference>
<dbReference type="Proteomes" id="UP001216674">
    <property type="component" value="Unassembled WGS sequence"/>
</dbReference>
<proteinExistence type="predicted"/>